<dbReference type="GO" id="GO:0005525">
    <property type="term" value="F:GTP binding"/>
    <property type="evidence" value="ECO:0007669"/>
    <property type="project" value="InterPro"/>
</dbReference>
<dbReference type="PROSITE" id="PS51718">
    <property type="entry name" value="G_DYNAMIN_2"/>
    <property type="match status" value="1"/>
</dbReference>
<sequence length="522" mass="58018">MGPLTPPSPPIFVKMEETSLFEGFSTPPGSQPGGSNGLITREHQDVLDIIDSLRCIGLERYVDLPQIIVCGDQSSGKSSVLEAISGLSFPAKQGVCTRFATELSLRPSPRSRVQVTIVAGHSRSAAERKALKSFSKRASTSPEDFDLGAVIRDAEKAMGLGDTNKRFSNDTLKVEISAPNLSRLTLVDLPGLFVAGDKRQSVEDAQIVRELVMSYMEKPRSIILAVVSANVQFTLQSVTERARQVDPEGARTLGLITKPDKLDHACEDEQTYITLAENKDVNLRLGWHVVKNRDWKERDMTAEQRDGSERQFFEERNWNRLDPEQLGVAHLVARLSKVLRQHIVSQLPQLLDEICKRIDAVKSQLAGLGDTRTTVNEQRRYLCHVSEAFSRLVKAAVDGDYTNRSFFPNEGKDENRLRARVASHLTAFAESMQKRGHSHEIFDEEDPTASLLMQKHKDGVPPTVDGPAAIPRGEYILHVQTVLSKGKGRELPCTYNPQVIGDLFGDQCKPWNAMARGVMRTI</sequence>
<evidence type="ECO:0000313" key="4">
    <source>
        <dbReference type="EMBL" id="KAG9249424.1"/>
    </source>
</evidence>
<dbReference type="GO" id="GO:0006897">
    <property type="term" value="P:endocytosis"/>
    <property type="evidence" value="ECO:0007669"/>
    <property type="project" value="TreeGrafter"/>
</dbReference>
<dbReference type="InterPro" id="IPR045063">
    <property type="entry name" value="Dynamin_N"/>
</dbReference>
<accession>A0A9P7ZC96</accession>
<dbReference type="Proteomes" id="UP000887229">
    <property type="component" value="Unassembled WGS sequence"/>
</dbReference>
<dbReference type="GO" id="GO:0008017">
    <property type="term" value="F:microtubule binding"/>
    <property type="evidence" value="ECO:0007669"/>
    <property type="project" value="TreeGrafter"/>
</dbReference>
<dbReference type="GO" id="GO:0048312">
    <property type="term" value="P:intracellular distribution of mitochondria"/>
    <property type="evidence" value="ECO:0007669"/>
    <property type="project" value="TreeGrafter"/>
</dbReference>
<dbReference type="SMART" id="SM00053">
    <property type="entry name" value="DYNc"/>
    <property type="match status" value="1"/>
</dbReference>
<dbReference type="GO" id="GO:0003924">
    <property type="term" value="F:GTPase activity"/>
    <property type="evidence" value="ECO:0007669"/>
    <property type="project" value="InterPro"/>
</dbReference>
<dbReference type="PANTHER" id="PTHR11566">
    <property type="entry name" value="DYNAMIN"/>
    <property type="match status" value="1"/>
</dbReference>
<gene>
    <name evidence="4" type="ORF">F5Z01DRAFT_515132</name>
</gene>
<protein>
    <submittedName>
        <fullName evidence="4">Interferon-induced GTP-binding protein Mx</fullName>
    </submittedName>
</protein>
<dbReference type="InterPro" id="IPR030381">
    <property type="entry name" value="G_DYNAMIN_dom"/>
</dbReference>
<dbReference type="GO" id="GO:0005874">
    <property type="term" value="C:microtubule"/>
    <property type="evidence" value="ECO:0007669"/>
    <property type="project" value="TreeGrafter"/>
</dbReference>
<dbReference type="GeneID" id="70291284"/>
<dbReference type="InterPro" id="IPR022812">
    <property type="entry name" value="Dynamin"/>
</dbReference>
<evidence type="ECO:0000313" key="5">
    <source>
        <dbReference type="Proteomes" id="UP000887229"/>
    </source>
</evidence>
<feature type="domain" description="Dynamin-type G" evidence="3">
    <location>
        <begin position="61"/>
        <end position="348"/>
    </location>
</feature>
<dbReference type="InterPro" id="IPR000375">
    <property type="entry name" value="Dynamin_stalk"/>
</dbReference>
<dbReference type="GO" id="GO:0016559">
    <property type="term" value="P:peroxisome fission"/>
    <property type="evidence" value="ECO:0007669"/>
    <property type="project" value="TreeGrafter"/>
</dbReference>
<proteinExistence type="predicted"/>
<dbReference type="Pfam" id="PF00350">
    <property type="entry name" value="Dynamin_N"/>
    <property type="match status" value="1"/>
</dbReference>
<name>A0A9P7ZC96_9HYPO</name>
<keyword evidence="2" id="KW-0342">GTP-binding</keyword>
<dbReference type="Pfam" id="PF01031">
    <property type="entry name" value="Dynamin_M"/>
    <property type="match status" value="1"/>
</dbReference>
<dbReference type="AlphaFoldDB" id="A0A9P7ZC96"/>
<dbReference type="CDD" id="cd08771">
    <property type="entry name" value="DLP_1"/>
    <property type="match status" value="1"/>
</dbReference>
<dbReference type="RefSeq" id="XP_046113348.1">
    <property type="nucleotide sequence ID" value="XM_046260381.1"/>
</dbReference>
<dbReference type="InterPro" id="IPR001401">
    <property type="entry name" value="Dynamin_GTPase"/>
</dbReference>
<evidence type="ECO:0000256" key="1">
    <source>
        <dbReference type="ARBA" id="ARBA00022741"/>
    </source>
</evidence>
<dbReference type="Gene3D" id="3.40.50.300">
    <property type="entry name" value="P-loop containing nucleotide triphosphate hydrolases"/>
    <property type="match status" value="1"/>
</dbReference>
<reference evidence="4" key="1">
    <citation type="journal article" date="2021" name="IMA Fungus">
        <title>Genomic characterization of three marine fungi, including Emericellopsis atlantica sp. nov. with signatures of a generalist lifestyle and marine biomass degradation.</title>
        <authorList>
            <person name="Hagestad O.C."/>
            <person name="Hou L."/>
            <person name="Andersen J.H."/>
            <person name="Hansen E.H."/>
            <person name="Altermark B."/>
            <person name="Li C."/>
            <person name="Kuhnert E."/>
            <person name="Cox R.J."/>
            <person name="Crous P.W."/>
            <person name="Spatafora J.W."/>
            <person name="Lail K."/>
            <person name="Amirebrahimi M."/>
            <person name="Lipzen A."/>
            <person name="Pangilinan J."/>
            <person name="Andreopoulos W."/>
            <person name="Hayes R.D."/>
            <person name="Ng V."/>
            <person name="Grigoriev I.V."/>
            <person name="Jackson S.A."/>
            <person name="Sutton T.D.S."/>
            <person name="Dobson A.D.W."/>
            <person name="Rama T."/>
        </authorList>
    </citation>
    <scope>NUCLEOTIDE SEQUENCE</scope>
    <source>
        <strain evidence="4">TS7</strain>
    </source>
</reference>
<dbReference type="EMBL" id="MU251311">
    <property type="protein sequence ID" value="KAG9249424.1"/>
    <property type="molecule type" value="Genomic_DNA"/>
</dbReference>
<keyword evidence="5" id="KW-1185">Reference proteome</keyword>
<dbReference type="GO" id="GO:0005739">
    <property type="term" value="C:mitochondrion"/>
    <property type="evidence" value="ECO:0007669"/>
    <property type="project" value="TreeGrafter"/>
</dbReference>
<comment type="caution">
    <text evidence="4">The sequence shown here is derived from an EMBL/GenBank/DDBJ whole genome shotgun (WGS) entry which is preliminary data.</text>
</comment>
<dbReference type="SUPFAM" id="SSF52540">
    <property type="entry name" value="P-loop containing nucleoside triphosphate hydrolases"/>
    <property type="match status" value="1"/>
</dbReference>
<evidence type="ECO:0000259" key="3">
    <source>
        <dbReference type="PROSITE" id="PS51718"/>
    </source>
</evidence>
<dbReference type="GO" id="GO:0016020">
    <property type="term" value="C:membrane"/>
    <property type="evidence" value="ECO:0007669"/>
    <property type="project" value="TreeGrafter"/>
</dbReference>
<dbReference type="OrthoDB" id="415706at2759"/>
<evidence type="ECO:0000256" key="2">
    <source>
        <dbReference type="ARBA" id="ARBA00023134"/>
    </source>
</evidence>
<dbReference type="InterPro" id="IPR027417">
    <property type="entry name" value="P-loop_NTPase"/>
</dbReference>
<dbReference type="FunFam" id="3.40.50.300:FF:001425">
    <property type="entry name" value="Dynamin GTPase, putative"/>
    <property type="match status" value="1"/>
</dbReference>
<dbReference type="GO" id="GO:0000266">
    <property type="term" value="P:mitochondrial fission"/>
    <property type="evidence" value="ECO:0007669"/>
    <property type="project" value="TreeGrafter"/>
</dbReference>
<organism evidence="4 5">
    <name type="scientific">Emericellopsis atlantica</name>
    <dbReference type="NCBI Taxonomy" id="2614577"/>
    <lineage>
        <taxon>Eukaryota</taxon>
        <taxon>Fungi</taxon>
        <taxon>Dikarya</taxon>
        <taxon>Ascomycota</taxon>
        <taxon>Pezizomycotina</taxon>
        <taxon>Sordariomycetes</taxon>
        <taxon>Hypocreomycetidae</taxon>
        <taxon>Hypocreales</taxon>
        <taxon>Bionectriaceae</taxon>
        <taxon>Emericellopsis</taxon>
    </lineage>
</organism>
<dbReference type="PANTHER" id="PTHR11566:SF21">
    <property type="entry name" value="DYNAMIN RELATED PROTEIN 1, ISOFORM A"/>
    <property type="match status" value="1"/>
</dbReference>
<dbReference type="PRINTS" id="PR00195">
    <property type="entry name" value="DYNAMIN"/>
</dbReference>
<keyword evidence="1" id="KW-0547">Nucleotide-binding</keyword>